<feature type="coiled-coil region" evidence="6">
    <location>
        <begin position="38"/>
        <end position="65"/>
    </location>
</feature>
<keyword evidence="5" id="KW-0206">Cytoskeleton</keyword>
<evidence type="ECO:0000256" key="3">
    <source>
        <dbReference type="ARBA" id="ARBA00022490"/>
    </source>
</evidence>
<dbReference type="GO" id="GO:0008064">
    <property type="term" value="P:regulation of actin polymerization or depolymerization"/>
    <property type="evidence" value="ECO:0007669"/>
    <property type="project" value="TreeGrafter"/>
</dbReference>
<dbReference type="EMBL" id="UYRU01100730">
    <property type="protein sequence ID" value="VDN41200.1"/>
    <property type="molecule type" value="Genomic_DNA"/>
</dbReference>
<evidence type="ECO:0000256" key="2">
    <source>
        <dbReference type="ARBA" id="ARBA00005620"/>
    </source>
</evidence>
<evidence type="ECO:0000313" key="8">
    <source>
        <dbReference type="Proteomes" id="UP000281553"/>
    </source>
</evidence>
<comment type="subcellular location">
    <subcellularLocation>
        <location evidence="1">Cytoplasm</location>
        <location evidence="1">Cytoskeleton</location>
    </subcellularLocation>
</comment>
<evidence type="ECO:0000256" key="6">
    <source>
        <dbReference type="SAM" id="Coils"/>
    </source>
</evidence>
<evidence type="ECO:0000256" key="5">
    <source>
        <dbReference type="ARBA" id="ARBA00023212"/>
    </source>
</evidence>
<name>A0A3P7NLB4_DIBLA</name>
<organism evidence="7 8">
    <name type="scientific">Dibothriocephalus latus</name>
    <name type="common">Fish tapeworm</name>
    <name type="synonym">Diphyllobothrium latum</name>
    <dbReference type="NCBI Taxonomy" id="60516"/>
    <lineage>
        <taxon>Eukaryota</taxon>
        <taxon>Metazoa</taxon>
        <taxon>Spiralia</taxon>
        <taxon>Lophotrochozoa</taxon>
        <taxon>Platyhelminthes</taxon>
        <taxon>Cestoda</taxon>
        <taxon>Eucestoda</taxon>
        <taxon>Diphyllobothriidea</taxon>
        <taxon>Diphyllobothriidae</taxon>
        <taxon>Dibothriocephalus</taxon>
    </lineage>
</organism>
<dbReference type="Pfam" id="PF10152">
    <property type="entry name" value="CCDC53"/>
    <property type="match status" value="1"/>
</dbReference>
<dbReference type="GO" id="GO:0005856">
    <property type="term" value="C:cytoskeleton"/>
    <property type="evidence" value="ECO:0007669"/>
    <property type="project" value="UniProtKB-SubCell"/>
</dbReference>
<evidence type="ECO:0000256" key="1">
    <source>
        <dbReference type="ARBA" id="ARBA00004245"/>
    </source>
</evidence>
<dbReference type="GO" id="GO:0044877">
    <property type="term" value="F:protein-containing complex binding"/>
    <property type="evidence" value="ECO:0007669"/>
    <property type="project" value="InterPro"/>
</dbReference>
<keyword evidence="4 6" id="KW-0175">Coiled coil</keyword>
<keyword evidence="8" id="KW-1185">Reference proteome</keyword>
<evidence type="ECO:0008006" key="9">
    <source>
        <dbReference type="Google" id="ProtNLM"/>
    </source>
</evidence>
<dbReference type="InterPro" id="IPR019309">
    <property type="entry name" value="WASHC3"/>
</dbReference>
<dbReference type="Proteomes" id="UP000281553">
    <property type="component" value="Unassembled WGS sequence"/>
</dbReference>
<dbReference type="GO" id="GO:0007015">
    <property type="term" value="P:actin filament organization"/>
    <property type="evidence" value="ECO:0007669"/>
    <property type="project" value="InterPro"/>
</dbReference>
<dbReference type="GO" id="GO:0071203">
    <property type="term" value="C:WASH complex"/>
    <property type="evidence" value="ECO:0007669"/>
    <property type="project" value="InterPro"/>
</dbReference>
<accession>A0A3P7NLB4</accession>
<dbReference type="PANTHER" id="PTHR33668">
    <property type="entry name" value="PROTEIN BRICK1"/>
    <property type="match status" value="1"/>
</dbReference>
<dbReference type="InterPro" id="IPR033378">
    <property type="entry name" value="BRICK1"/>
</dbReference>
<dbReference type="AlphaFoldDB" id="A0A3P7NLB4"/>
<dbReference type="GO" id="GO:0048870">
    <property type="term" value="P:cell motility"/>
    <property type="evidence" value="ECO:0007669"/>
    <property type="project" value="TreeGrafter"/>
</dbReference>
<gene>
    <name evidence="7" type="ORF">DILT_LOCUS18475</name>
</gene>
<dbReference type="PANTHER" id="PTHR33668:SF1">
    <property type="entry name" value="PROTEIN BRICK1"/>
    <property type="match status" value="1"/>
</dbReference>
<evidence type="ECO:0000313" key="7">
    <source>
        <dbReference type="EMBL" id="VDN41200.1"/>
    </source>
</evidence>
<comment type="similarity">
    <text evidence="2">Belongs to the BRK1 family.</text>
</comment>
<dbReference type="GO" id="GO:0031209">
    <property type="term" value="C:SCAR complex"/>
    <property type="evidence" value="ECO:0007669"/>
    <property type="project" value="InterPro"/>
</dbReference>
<evidence type="ECO:0000256" key="4">
    <source>
        <dbReference type="ARBA" id="ARBA00023054"/>
    </source>
</evidence>
<keyword evidence="3" id="KW-0963">Cytoplasm</keyword>
<dbReference type="OrthoDB" id="1883432at2759"/>
<dbReference type="Gene3D" id="1.20.5.110">
    <property type="match status" value="1"/>
</dbReference>
<proteinExistence type="inferred from homology"/>
<reference evidence="7 8" key="1">
    <citation type="submission" date="2018-11" db="EMBL/GenBank/DDBJ databases">
        <authorList>
            <consortium name="Pathogen Informatics"/>
        </authorList>
    </citation>
    <scope>NUCLEOTIDE SEQUENCE [LARGE SCALE GENOMIC DNA]</scope>
</reference>
<protein>
    <recommendedName>
        <fullName evidence="9">BRICK1 subunit of SCAR/WAVE actin nucleating complex</fullName>
    </recommendedName>
</protein>
<sequence length="87" mass="10033">MDVLGNPNEIRDDWAARENIEIICTSIKTVVEFLNRFHSSCRLRLAELDNRLKRIEKTLDLMDANLNYNVSVQGQLQSSNLNSSEPR</sequence>